<proteinExistence type="predicted"/>
<keyword evidence="7" id="KW-1185">Reference proteome</keyword>
<evidence type="ECO:0000256" key="5">
    <source>
        <dbReference type="ARBA" id="ARBA00023136"/>
    </source>
</evidence>
<evidence type="ECO:0000256" key="2">
    <source>
        <dbReference type="ARBA" id="ARBA00022692"/>
    </source>
</evidence>
<feature type="transmembrane region" description="Helical" evidence="6">
    <location>
        <begin position="219"/>
        <end position="243"/>
    </location>
</feature>
<sequence>MLDMQIVGTGTMDPTNFRNRSPILIPLLFIATILHRLSFNSVFAICEFSYRDHNRLYNYSLASPLRKFPHGVLSEDGFYKVAVNETVLWFQLCDVMLFNHDPPTCIDCMDCGGPSRCGMGCSALVTNIIQGYPICNSVGRLSSTIVYLIDNKKPHMGVVVKMSNSQPKLNCSVSVSVICDYNGVEGPRMLEKVGTCDYVTQLRHPAGCAKVISSHGSGWGWFGTFLVIILCLFGAYLLAGVVYRYFFLNIHGIDAIPNLEFWATVPHKVQKMVSHGFESLLEISKHLLSVFLWICRVFL</sequence>
<dbReference type="Proteomes" id="UP001652660">
    <property type="component" value="Chromosome 2c"/>
</dbReference>
<comment type="subcellular location">
    <subcellularLocation>
        <location evidence="1">Membrane</location>
        <topology evidence="1">Single-pass membrane protein</topology>
    </subcellularLocation>
</comment>
<dbReference type="Pfam" id="PF09451">
    <property type="entry name" value="ATG27"/>
    <property type="match status" value="1"/>
</dbReference>
<evidence type="ECO:0000313" key="7">
    <source>
        <dbReference type="Proteomes" id="UP001652660"/>
    </source>
</evidence>
<organism evidence="7 8">
    <name type="scientific">Coffea arabica</name>
    <name type="common">Arabian coffee</name>
    <dbReference type="NCBI Taxonomy" id="13443"/>
    <lineage>
        <taxon>Eukaryota</taxon>
        <taxon>Viridiplantae</taxon>
        <taxon>Streptophyta</taxon>
        <taxon>Embryophyta</taxon>
        <taxon>Tracheophyta</taxon>
        <taxon>Spermatophyta</taxon>
        <taxon>Magnoliopsida</taxon>
        <taxon>eudicotyledons</taxon>
        <taxon>Gunneridae</taxon>
        <taxon>Pentapetalae</taxon>
        <taxon>asterids</taxon>
        <taxon>lamiids</taxon>
        <taxon>Gentianales</taxon>
        <taxon>Rubiaceae</taxon>
        <taxon>Ixoroideae</taxon>
        <taxon>Gardenieae complex</taxon>
        <taxon>Bertiereae - Coffeeae clade</taxon>
        <taxon>Coffeeae</taxon>
        <taxon>Coffea</taxon>
    </lineage>
</organism>
<evidence type="ECO:0000256" key="4">
    <source>
        <dbReference type="ARBA" id="ARBA00022989"/>
    </source>
</evidence>
<dbReference type="PANTHER" id="PTHR15071:SF0">
    <property type="entry name" value="MANNOSE 6-PHOSPHATE RECEPTOR-LIKE PROTEIN 1"/>
    <property type="match status" value="1"/>
</dbReference>
<keyword evidence="4 6" id="KW-1133">Transmembrane helix</keyword>
<evidence type="ECO:0000256" key="1">
    <source>
        <dbReference type="ARBA" id="ARBA00004167"/>
    </source>
</evidence>
<evidence type="ECO:0000256" key="6">
    <source>
        <dbReference type="SAM" id="Phobius"/>
    </source>
</evidence>
<reference evidence="8" key="1">
    <citation type="submission" date="2025-08" db="UniProtKB">
        <authorList>
            <consortium name="RefSeq"/>
        </authorList>
    </citation>
    <scope>IDENTIFICATION</scope>
    <source>
        <tissue evidence="8">Leaves</tissue>
    </source>
</reference>
<protein>
    <submittedName>
        <fullName evidence="8">Uncharacterized protein isoform X1</fullName>
    </submittedName>
</protein>
<evidence type="ECO:0000313" key="8">
    <source>
        <dbReference type="RefSeq" id="XP_071929882.1"/>
    </source>
</evidence>
<name>A0ABM4WDM2_COFAR</name>
<evidence type="ECO:0000256" key="3">
    <source>
        <dbReference type="ARBA" id="ARBA00022729"/>
    </source>
</evidence>
<dbReference type="PANTHER" id="PTHR15071">
    <property type="entry name" value="MANNOSE-6-PHOSPHATE RECEPTOR FAMILY MEMBER"/>
    <property type="match status" value="1"/>
</dbReference>
<dbReference type="InterPro" id="IPR018939">
    <property type="entry name" value="Autophagy-rel_prot_27"/>
</dbReference>
<keyword evidence="3" id="KW-0732">Signal</keyword>
<dbReference type="RefSeq" id="XP_071929882.1">
    <property type="nucleotide sequence ID" value="XM_072073781.1"/>
</dbReference>
<keyword evidence="2 6" id="KW-0812">Transmembrane</keyword>
<keyword evidence="5 6" id="KW-0472">Membrane</keyword>
<accession>A0ABM4WDM2</accession>
<dbReference type="GeneID" id="113730309"/>
<gene>
    <name evidence="8" type="primary">LOC113730309</name>
</gene>